<dbReference type="AlphaFoldDB" id="A0AAD1XLW9"/>
<proteinExistence type="inferred from homology"/>
<accession>A0AAD1XLW9</accession>
<evidence type="ECO:0000313" key="10">
    <source>
        <dbReference type="Proteomes" id="UP001295684"/>
    </source>
</evidence>
<dbReference type="GO" id="GO:0002183">
    <property type="term" value="P:cytoplasmic translational initiation"/>
    <property type="evidence" value="ECO:0007669"/>
    <property type="project" value="TreeGrafter"/>
</dbReference>
<comment type="similarity">
    <text evidence="6">Belongs to the WD repeat STRAP family.</text>
</comment>
<evidence type="ECO:0000256" key="1">
    <source>
        <dbReference type="ARBA" id="ARBA00022490"/>
    </source>
</evidence>
<dbReference type="Pfam" id="PF24805">
    <property type="entry name" value="EIF3I"/>
    <property type="match status" value="1"/>
</dbReference>
<dbReference type="Gene3D" id="2.130.10.10">
    <property type="entry name" value="YVTN repeat-like/Quinoprotein amine dehydrogenase"/>
    <property type="match status" value="1"/>
</dbReference>
<evidence type="ECO:0000256" key="3">
    <source>
        <dbReference type="ARBA" id="ARBA00022574"/>
    </source>
</evidence>
<keyword evidence="1" id="KW-0963">Cytoplasm</keyword>
<keyword evidence="2" id="KW-0396">Initiation factor</keyword>
<evidence type="ECO:0000256" key="5">
    <source>
        <dbReference type="ARBA" id="ARBA00022917"/>
    </source>
</evidence>
<dbReference type="PROSITE" id="PS50294">
    <property type="entry name" value="WD_REPEATS_REGION"/>
    <property type="match status" value="2"/>
</dbReference>
<gene>
    <name evidence="9" type="ORF">ECRASSUSDP1_LOCUS16568</name>
</gene>
<dbReference type="Proteomes" id="UP001295684">
    <property type="component" value="Unassembled WGS sequence"/>
</dbReference>
<dbReference type="SUPFAM" id="SSF50998">
    <property type="entry name" value="Quinoprotein alcohol dehydrogenase-like"/>
    <property type="match status" value="1"/>
</dbReference>
<dbReference type="GO" id="GO:0003743">
    <property type="term" value="F:translation initiation factor activity"/>
    <property type="evidence" value="ECO:0007669"/>
    <property type="project" value="UniProtKB-KW"/>
</dbReference>
<organism evidence="9 10">
    <name type="scientific">Euplotes crassus</name>
    <dbReference type="NCBI Taxonomy" id="5936"/>
    <lineage>
        <taxon>Eukaryota</taxon>
        <taxon>Sar</taxon>
        <taxon>Alveolata</taxon>
        <taxon>Ciliophora</taxon>
        <taxon>Intramacronucleata</taxon>
        <taxon>Spirotrichea</taxon>
        <taxon>Hypotrichia</taxon>
        <taxon>Euplotida</taxon>
        <taxon>Euplotidae</taxon>
        <taxon>Moneuplotes</taxon>
    </lineage>
</organism>
<evidence type="ECO:0000256" key="7">
    <source>
        <dbReference type="ARBA" id="ARBA00040390"/>
    </source>
</evidence>
<evidence type="ECO:0000256" key="4">
    <source>
        <dbReference type="ARBA" id="ARBA00022737"/>
    </source>
</evidence>
<evidence type="ECO:0000256" key="6">
    <source>
        <dbReference type="ARBA" id="ARBA00038394"/>
    </source>
</evidence>
<keyword evidence="5" id="KW-0648">Protein biosynthesis</keyword>
<dbReference type="PROSITE" id="PS50082">
    <property type="entry name" value="WD_REPEATS_2"/>
    <property type="match status" value="2"/>
</dbReference>
<evidence type="ECO:0000256" key="2">
    <source>
        <dbReference type="ARBA" id="ARBA00022540"/>
    </source>
</evidence>
<protein>
    <recommendedName>
        <fullName evidence="7">Serine-threonine kinase receptor-associated protein</fullName>
    </recommendedName>
</protein>
<keyword evidence="10" id="KW-1185">Reference proteome</keyword>
<dbReference type="GO" id="GO:0071541">
    <property type="term" value="C:eukaryotic translation initiation factor 3 complex, eIF3m"/>
    <property type="evidence" value="ECO:0007669"/>
    <property type="project" value="TreeGrafter"/>
</dbReference>
<comment type="caution">
    <text evidence="9">The sequence shown here is derived from an EMBL/GenBank/DDBJ whole genome shotgun (WGS) entry which is preliminary data.</text>
</comment>
<dbReference type="InterPro" id="IPR011047">
    <property type="entry name" value="Quinoprotein_ADH-like_sf"/>
</dbReference>
<name>A0AAD1XLW9_EUPCR</name>
<evidence type="ECO:0000313" key="9">
    <source>
        <dbReference type="EMBL" id="CAI2375208.1"/>
    </source>
</evidence>
<dbReference type="PANTHER" id="PTHR19877">
    <property type="entry name" value="EUKARYOTIC TRANSLATION INITIATION FACTOR 3 SUBUNIT I"/>
    <property type="match status" value="1"/>
</dbReference>
<dbReference type="SMART" id="SM00320">
    <property type="entry name" value="WD40"/>
    <property type="match status" value="4"/>
</dbReference>
<dbReference type="InterPro" id="IPR027525">
    <property type="entry name" value="eIF3i"/>
</dbReference>
<sequence length="336" mass="38020">MSKSHKKNPTVKSFSLNGHSRPVRMVRYNRDGDMFFTCSDDTLIMAWDNETAEKVGTYEAQGACRSLAVSKNTEYIVGSYRLEGVNIFEAMTGEIVLHLDITDSYKAEYVEFSYGDQELLILNAKGDKSRIDIYDFSKLITGETKPLRTISFDEEITQASYGYLNEKLYLSTTGGKMYIVDPESGEIQVEAKVHPGHTIFSFSFSKDFSMLASCGKDNKCKLLNPETLEIVKIYDKESPCRCCTFNPMFDNEETDKFHILIGGGQDAKDVTTTKAKEGSFESRLYHIIHEDEITQITGHFGPVHSMKWSPDGRTFVSTSEDGTVRVQRFPLEYLES</sequence>
<keyword evidence="4" id="KW-0677">Repeat</keyword>
<feature type="repeat" description="WD" evidence="8">
    <location>
        <begin position="296"/>
        <end position="326"/>
    </location>
</feature>
<dbReference type="EMBL" id="CAMPGE010016665">
    <property type="protein sequence ID" value="CAI2375208.1"/>
    <property type="molecule type" value="Genomic_DNA"/>
</dbReference>
<keyword evidence="3 8" id="KW-0853">WD repeat</keyword>
<reference evidence="9" key="1">
    <citation type="submission" date="2023-07" db="EMBL/GenBank/DDBJ databases">
        <authorList>
            <consortium name="AG Swart"/>
            <person name="Singh M."/>
            <person name="Singh A."/>
            <person name="Seah K."/>
            <person name="Emmerich C."/>
        </authorList>
    </citation>
    <scope>NUCLEOTIDE SEQUENCE</scope>
    <source>
        <strain evidence="9">DP1</strain>
    </source>
</reference>
<dbReference type="PANTHER" id="PTHR19877:SF1">
    <property type="entry name" value="EUKARYOTIC TRANSLATION INITIATION FACTOR 3 SUBUNIT I"/>
    <property type="match status" value="1"/>
</dbReference>
<evidence type="ECO:0000256" key="8">
    <source>
        <dbReference type="PROSITE-ProRule" id="PRU00221"/>
    </source>
</evidence>
<dbReference type="GO" id="GO:0003723">
    <property type="term" value="F:RNA binding"/>
    <property type="evidence" value="ECO:0007669"/>
    <property type="project" value="TreeGrafter"/>
</dbReference>
<feature type="repeat" description="WD" evidence="8">
    <location>
        <begin position="16"/>
        <end position="57"/>
    </location>
</feature>
<dbReference type="InterPro" id="IPR015943">
    <property type="entry name" value="WD40/YVTN_repeat-like_dom_sf"/>
</dbReference>
<dbReference type="InterPro" id="IPR001680">
    <property type="entry name" value="WD40_rpt"/>
</dbReference>